<dbReference type="GO" id="GO:0005975">
    <property type="term" value="P:carbohydrate metabolic process"/>
    <property type="evidence" value="ECO:0007669"/>
    <property type="project" value="InterPro"/>
</dbReference>
<keyword evidence="7" id="KW-0732">Signal</keyword>
<feature type="chain" id="PRO_5034416600" evidence="7">
    <location>
        <begin position="20"/>
        <end position="337"/>
    </location>
</feature>
<dbReference type="InterPro" id="IPR006710">
    <property type="entry name" value="Glyco_hydro_43"/>
</dbReference>
<evidence type="ECO:0000256" key="5">
    <source>
        <dbReference type="PIRSR" id="PIRSR606710-2"/>
    </source>
</evidence>
<protein>
    <submittedName>
        <fullName evidence="8">Arabinanase/levansucrase/invertase superfamily protein</fullName>
    </submittedName>
</protein>
<reference evidence="8" key="1">
    <citation type="submission" date="2020-05" db="EMBL/GenBank/DDBJ databases">
        <title>Mycena genomes resolve the evolution of fungal bioluminescence.</title>
        <authorList>
            <person name="Tsai I.J."/>
        </authorList>
    </citation>
    <scope>NUCLEOTIDE SEQUENCE</scope>
    <source>
        <strain evidence="8">160909Yilan</strain>
    </source>
</reference>
<evidence type="ECO:0000256" key="3">
    <source>
        <dbReference type="ARBA" id="ARBA00023295"/>
    </source>
</evidence>
<dbReference type="EMBL" id="JACAZH010000035">
    <property type="protein sequence ID" value="KAF7337207.1"/>
    <property type="molecule type" value="Genomic_DNA"/>
</dbReference>
<comment type="caution">
    <text evidence="8">The sequence shown here is derived from an EMBL/GenBank/DDBJ whole genome shotgun (WGS) entry which is preliminary data.</text>
</comment>
<keyword evidence="9" id="KW-1185">Reference proteome</keyword>
<proteinExistence type="inferred from homology"/>
<dbReference type="Gene3D" id="2.115.10.20">
    <property type="entry name" value="Glycosyl hydrolase domain, family 43"/>
    <property type="match status" value="1"/>
</dbReference>
<dbReference type="CDD" id="cd08999">
    <property type="entry name" value="GH43_ABN-like"/>
    <property type="match status" value="1"/>
</dbReference>
<dbReference type="GO" id="GO:0004553">
    <property type="term" value="F:hydrolase activity, hydrolyzing O-glycosyl compounds"/>
    <property type="evidence" value="ECO:0007669"/>
    <property type="project" value="InterPro"/>
</dbReference>
<evidence type="ECO:0000256" key="6">
    <source>
        <dbReference type="RuleBase" id="RU361187"/>
    </source>
</evidence>
<dbReference type="OrthoDB" id="3879658at2759"/>
<dbReference type="AlphaFoldDB" id="A0A8H6XAT6"/>
<dbReference type="PANTHER" id="PTHR42812">
    <property type="entry name" value="BETA-XYLOSIDASE"/>
    <property type="match status" value="1"/>
</dbReference>
<comment type="similarity">
    <text evidence="1 6">Belongs to the glycosyl hydrolase 43 family.</text>
</comment>
<evidence type="ECO:0000313" key="8">
    <source>
        <dbReference type="EMBL" id="KAF7337207.1"/>
    </source>
</evidence>
<dbReference type="Proteomes" id="UP000623467">
    <property type="component" value="Unassembled WGS sequence"/>
</dbReference>
<dbReference type="InterPro" id="IPR051795">
    <property type="entry name" value="Glycosyl_Hydrlase_43"/>
</dbReference>
<evidence type="ECO:0000256" key="1">
    <source>
        <dbReference type="ARBA" id="ARBA00009865"/>
    </source>
</evidence>
<feature type="active site" description="Proton donor" evidence="4">
    <location>
        <position position="225"/>
    </location>
</feature>
<accession>A0A8H6XAT6</accession>
<feature type="active site" description="Proton acceptor" evidence="4">
    <location>
        <position position="50"/>
    </location>
</feature>
<feature type="site" description="Important for catalytic activity, responsible for pKa modulation of the active site Glu and correct orientation of both the proton donor and substrate" evidence="5">
    <location>
        <position position="166"/>
    </location>
</feature>
<dbReference type="Pfam" id="PF04616">
    <property type="entry name" value="Glyco_hydro_43"/>
    <property type="match status" value="1"/>
</dbReference>
<evidence type="ECO:0000256" key="7">
    <source>
        <dbReference type="SAM" id="SignalP"/>
    </source>
</evidence>
<dbReference type="InterPro" id="IPR023296">
    <property type="entry name" value="Glyco_hydro_beta-prop_sf"/>
</dbReference>
<evidence type="ECO:0000256" key="4">
    <source>
        <dbReference type="PIRSR" id="PIRSR606710-1"/>
    </source>
</evidence>
<gene>
    <name evidence="8" type="ORF">MSAN_02273000</name>
</gene>
<name>A0A8H6XAT6_9AGAR</name>
<dbReference type="PANTHER" id="PTHR42812:SF5">
    <property type="entry name" value="ENDO-ARABINASE"/>
    <property type="match status" value="1"/>
</dbReference>
<organism evidence="8 9">
    <name type="scientific">Mycena sanguinolenta</name>
    <dbReference type="NCBI Taxonomy" id="230812"/>
    <lineage>
        <taxon>Eukaryota</taxon>
        <taxon>Fungi</taxon>
        <taxon>Dikarya</taxon>
        <taxon>Basidiomycota</taxon>
        <taxon>Agaricomycotina</taxon>
        <taxon>Agaricomycetes</taxon>
        <taxon>Agaricomycetidae</taxon>
        <taxon>Agaricales</taxon>
        <taxon>Marasmiineae</taxon>
        <taxon>Mycenaceae</taxon>
        <taxon>Mycena</taxon>
    </lineage>
</organism>
<keyword evidence="3 6" id="KW-0326">Glycosidase</keyword>
<evidence type="ECO:0000313" key="9">
    <source>
        <dbReference type="Proteomes" id="UP000623467"/>
    </source>
</evidence>
<feature type="signal peptide" evidence="7">
    <location>
        <begin position="1"/>
        <end position="19"/>
    </location>
</feature>
<dbReference type="SUPFAM" id="SSF75005">
    <property type="entry name" value="Arabinanase/levansucrase/invertase"/>
    <property type="match status" value="1"/>
</dbReference>
<keyword evidence="2 6" id="KW-0378">Hydrolase</keyword>
<evidence type="ECO:0000256" key="2">
    <source>
        <dbReference type="ARBA" id="ARBA00022801"/>
    </source>
</evidence>
<sequence length="337" mass="35430">MVFLSLAIATLGSASAVIAASTQSPPVRLRDLVKRAGTVTGPVIPTDFPDPGLILPNGMPPWYVYSTSTSHGKVPFAISEDFTEWTPIQGDALPYPGIWVSSSNSAVWAPDVRQIGTNYYVMYYTAFSEADGNHCIGAATSLTPAGPFIPQAAPIVCDAAGGGVIDASGFEAPGGALYLVWKVDGNSKGQSTPIFIQHLAADGYTLTGSATQLITNDPVDGGIVEAPSLVYWEDYYYLFFSSNRYNTLYYDVSYAIAKSATGPYTKVQAPNAPLLVSGDCGTAGPGGATVINVLDRYVNAVFHSDINGKNASGGRDMWQISGLTLSNGVATVNCPKK</sequence>